<evidence type="ECO:0000256" key="4">
    <source>
        <dbReference type="ARBA" id="ARBA00022553"/>
    </source>
</evidence>
<evidence type="ECO:0000256" key="13">
    <source>
        <dbReference type="SAM" id="MobiDB-lite"/>
    </source>
</evidence>
<dbReference type="GO" id="GO:0004683">
    <property type="term" value="F:calcium/calmodulin-dependent protein kinase activity"/>
    <property type="evidence" value="ECO:0007669"/>
    <property type="project" value="UniProtKB-EC"/>
</dbReference>
<dbReference type="GO" id="GO:0005524">
    <property type="term" value="F:ATP binding"/>
    <property type="evidence" value="ECO:0007669"/>
    <property type="project" value="UniProtKB-UniRule"/>
</dbReference>
<evidence type="ECO:0000313" key="15">
    <source>
        <dbReference type="Ensembl" id="ENSJJAP00000009650.1"/>
    </source>
</evidence>
<dbReference type="PROSITE" id="PS00107">
    <property type="entry name" value="PROTEIN_KINASE_ATP"/>
    <property type="match status" value="1"/>
</dbReference>
<dbReference type="EC" id="2.7.11.17" evidence="2"/>
<dbReference type="PROSITE" id="PS50011">
    <property type="entry name" value="PROTEIN_KINASE_DOM"/>
    <property type="match status" value="1"/>
</dbReference>
<dbReference type="Gene3D" id="3.30.200.20">
    <property type="entry name" value="Phosphorylase Kinase, domain 1"/>
    <property type="match status" value="1"/>
</dbReference>
<dbReference type="InterPro" id="IPR013543">
    <property type="entry name" value="Ca/CaM-dep_prot_kinase-assoc"/>
</dbReference>
<evidence type="ECO:0000259" key="14">
    <source>
        <dbReference type="PROSITE" id="PS50011"/>
    </source>
</evidence>
<dbReference type="Proteomes" id="UP000694385">
    <property type="component" value="Unassembled WGS sequence"/>
</dbReference>
<feature type="region of interest" description="Disordered" evidence="13">
    <location>
        <begin position="341"/>
        <end position="386"/>
    </location>
</feature>
<dbReference type="FunFam" id="3.10.450.50:FF:000001">
    <property type="entry name" value="calcium/calmodulin-dependent protein kinase type II subunit gamma isoform X1"/>
    <property type="match status" value="1"/>
</dbReference>
<dbReference type="InterPro" id="IPR008271">
    <property type="entry name" value="Ser/Thr_kinase_AS"/>
</dbReference>
<comment type="similarity">
    <text evidence="1">Belongs to the protein kinase superfamily. CAMK Ser/Thr protein kinase family. CaMK subfamily.</text>
</comment>
<dbReference type="GO" id="GO:0005516">
    <property type="term" value="F:calmodulin binding"/>
    <property type="evidence" value="ECO:0007669"/>
    <property type="project" value="UniProtKB-KW"/>
</dbReference>
<dbReference type="GeneTree" id="ENSGT00940000156481"/>
<evidence type="ECO:0000256" key="1">
    <source>
        <dbReference type="ARBA" id="ARBA00005354"/>
    </source>
</evidence>
<keyword evidence="9" id="KW-0112">Calmodulin-binding</keyword>
<dbReference type="FunFam" id="3.30.200.20:FF:000051">
    <property type="entry name" value="Peripheral plasma membrane protein CASK isoform B"/>
    <property type="match status" value="1"/>
</dbReference>
<keyword evidence="5" id="KW-0808">Transferase</keyword>
<name>A0A8C5KJJ3_JACJA</name>
<evidence type="ECO:0000256" key="6">
    <source>
        <dbReference type="ARBA" id="ARBA00022741"/>
    </source>
</evidence>
<dbReference type="InterPro" id="IPR011009">
    <property type="entry name" value="Kinase-like_dom_sf"/>
</dbReference>
<keyword evidence="3" id="KW-0723">Serine/threonine-protein kinase</keyword>
<dbReference type="Pfam" id="PF00069">
    <property type="entry name" value="Pkinase"/>
    <property type="match status" value="1"/>
</dbReference>
<feature type="domain" description="Protein kinase" evidence="14">
    <location>
        <begin position="14"/>
        <end position="268"/>
    </location>
</feature>
<evidence type="ECO:0000256" key="11">
    <source>
        <dbReference type="ARBA" id="ARBA00047430"/>
    </source>
</evidence>
<dbReference type="SMART" id="SM00220">
    <property type="entry name" value="S_TKc"/>
    <property type="match status" value="1"/>
</dbReference>
<comment type="catalytic activity">
    <reaction evidence="11">
        <text>L-seryl-[protein] + ATP = O-phospho-L-seryl-[protein] + ADP + H(+)</text>
        <dbReference type="Rhea" id="RHEA:17989"/>
        <dbReference type="Rhea" id="RHEA-COMP:9863"/>
        <dbReference type="Rhea" id="RHEA-COMP:11604"/>
        <dbReference type="ChEBI" id="CHEBI:15378"/>
        <dbReference type="ChEBI" id="CHEBI:29999"/>
        <dbReference type="ChEBI" id="CHEBI:30616"/>
        <dbReference type="ChEBI" id="CHEBI:83421"/>
        <dbReference type="ChEBI" id="CHEBI:456216"/>
        <dbReference type="EC" id="2.7.11.17"/>
    </reaction>
</comment>
<dbReference type="Ensembl" id="ENSJJAT00000016099.1">
    <property type="protein sequence ID" value="ENSJJAP00000009650.1"/>
    <property type="gene ID" value="ENSJJAG00000013441.1"/>
</dbReference>
<dbReference type="Gene3D" id="1.10.510.10">
    <property type="entry name" value="Transferase(Phosphotransferase) domain 1"/>
    <property type="match status" value="1"/>
</dbReference>
<keyword evidence="7" id="KW-0418">Kinase</keyword>
<evidence type="ECO:0000313" key="16">
    <source>
        <dbReference type="Proteomes" id="UP000694385"/>
    </source>
</evidence>
<dbReference type="SUPFAM" id="SSF56112">
    <property type="entry name" value="Protein kinase-like (PK-like)"/>
    <property type="match status" value="1"/>
</dbReference>
<proteinExistence type="inferred from homology"/>
<feature type="binding site" evidence="12">
    <location>
        <position position="43"/>
    </location>
    <ligand>
        <name>ATP</name>
        <dbReference type="ChEBI" id="CHEBI:30616"/>
    </ligand>
</feature>
<dbReference type="PROSITE" id="PS00108">
    <property type="entry name" value="PROTEIN_KINASE_ST"/>
    <property type="match status" value="1"/>
</dbReference>
<gene>
    <name evidence="15" type="primary">Camk2g</name>
</gene>
<keyword evidence="6 12" id="KW-0547">Nucleotide-binding</keyword>
<dbReference type="Gene3D" id="3.10.450.50">
    <property type="match status" value="1"/>
</dbReference>
<comment type="catalytic activity">
    <reaction evidence="10">
        <text>L-threonyl-[protein] + ATP = O-phospho-L-threonyl-[protein] + ADP + H(+)</text>
        <dbReference type="Rhea" id="RHEA:46608"/>
        <dbReference type="Rhea" id="RHEA-COMP:11060"/>
        <dbReference type="Rhea" id="RHEA-COMP:11605"/>
        <dbReference type="ChEBI" id="CHEBI:15378"/>
        <dbReference type="ChEBI" id="CHEBI:30013"/>
        <dbReference type="ChEBI" id="CHEBI:30616"/>
        <dbReference type="ChEBI" id="CHEBI:61977"/>
        <dbReference type="ChEBI" id="CHEBI:456216"/>
        <dbReference type="EC" id="2.7.11.17"/>
    </reaction>
</comment>
<evidence type="ECO:0000256" key="7">
    <source>
        <dbReference type="ARBA" id="ARBA00022777"/>
    </source>
</evidence>
<dbReference type="InterPro" id="IPR017441">
    <property type="entry name" value="Protein_kinase_ATP_BS"/>
</dbReference>
<sequence>MATTATCTRFTDDYQLFEELGKGAFSVVRRCVKKTSTQEYAAKIINTKKLSARDHQKLEREARICRLLKHPNIGNPCLPLTISSVTYSVTGGELFEDIVAREYYSEADASHCIHQILESVNHIHQHDIVHRDLKPENLLLASKCKGAAVKLADFGLAIEVQGEQQAWFGFAGTPGYLSPEVLRKDPYGKPVDIWACGVILYILLVGYPPFWDEDQHKLYQQIKAGAYDFPSPEWDTVTPEAKNLINQMLTINPAKRITADQALKHPWVCQRSTVASMMHRQETVECLRKFNARRKLKGAILTTMLVSRNFSVGRQSSAPASPAASAAAGLAGQAAKSLLNKKSDGGVKKRKSSSSVHLMEPQTTVVHNATDGIKGSTESCNTTTEDEDLKVRKQEIIKITEQLIEAINNGDFEAYTKICDPGLTSFEPEALGNLVEGMDFHKFYFENLLSKNSKPIHTTILNPHVHVIGEDAACIAYIRLTQYIDGQGRPRTSQSEETRVWHRRDGKWLNVHYHCSGAPAAPLQ</sequence>
<evidence type="ECO:0000256" key="3">
    <source>
        <dbReference type="ARBA" id="ARBA00022527"/>
    </source>
</evidence>
<dbReference type="Pfam" id="PF08332">
    <property type="entry name" value="CaMKII_AD"/>
    <property type="match status" value="1"/>
</dbReference>
<dbReference type="InterPro" id="IPR032710">
    <property type="entry name" value="NTF2-like_dom_sf"/>
</dbReference>
<evidence type="ECO:0000256" key="2">
    <source>
        <dbReference type="ARBA" id="ARBA00012434"/>
    </source>
</evidence>
<dbReference type="AlphaFoldDB" id="A0A8C5KJJ3"/>
<keyword evidence="8 12" id="KW-0067">ATP-binding</keyword>
<reference evidence="15" key="2">
    <citation type="submission" date="2025-09" db="UniProtKB">
        <authorList>
            <consortium name="Ensembl"/>
        </authorList>
    </citation>
    <scope>IDENTIFICATION</scope>
</reference>
<evidence type="ECO:0000256" key="8">
    <source>
        <dbReference type="ARBA" id="ARBA00022840"/>
    </source>
</evidence>
<dbReference type="InterPro" id="IPR000719">
    <property type="entry name" value="Prot_kinase_dom"/>
</dbReference>
<reference evidence="15" key="1">
    <citation type="submission" date="2025-08" db="UniProtKB">
        <authorList>
            <consortium name="Ensembl"/>
        </authorList>
    </citation>
    <scope>IDENTIFICATION</scope>
</reference>
<dbReference type="Gene3D" id="6.10.140.620">
    <property type="match status" value="1"/>
</dbReference>
<accession>A0A8C5KJJ3</accession>
<evidence type="ECO:0000256" key="12">
    <source>
        <dbReference type="PROSITE-ProRule" id="PRU10141"/>
    </source>
</evidence>
<dbReference type="PANTHER" id="PTHR24347">
    <property type="entry name" value="SERINE/THREONINE-PROTEIN KINASE"/>
    <property type="match status" value="1"/>
</dbReference>
<evidence type="ECO:0000256" key="5">
    <source>
        <dbReference type="ARBA" id="ARBA00022679"/>
    </source>
</evidence>
<evidence type="ECO:0000256" key="9">
    <source>
        <dbReference type="ARBA" id="ARBA00022860"/>
    </source>
</evidence>
<keyword evidence="4" id="KW-0597">Phosphoprotein</keyword>
<keyword evidence="16" id="KW-1185">Reference proteome</keyword>
<protein>
    <recommendedName>
        <fullName evidence="2">calcium/calmodulin-dependent protein kinase</fullName>
        <ecNumber evidence="2">2.7.11.17</ecNumber>
    </recommendedName>
</protein>
<dbReference type="CDD" id="cd14086">
    <property type="entry name" value="STKc_CaMKII"/>
    <property type="match status" value="1"/>
</dbReference>
<organism evidence="15 16">
    <name type="scientific">Jaculus jaculus</name>
    <name type="common">Lesser Egyptian jerboa</name>
    <dbReference type="NCBI Taxonomy" id="51337"/>
    <lineage>
        <taxon>Eukaryota</taxon>
        <taxon>Metazoa</taxon>
        <taxon>Chordata</taxon>
        <taxon>Craniata</taxon>
        <taxon>Vertebrata</taxon>
        <taxon>Euteleostomi</taxon>
        <taxon>Mammalia</taxon>
        <taxon>Eutheria</taxon>
        <taxon>Euarchontoglires</taxon>
        <taxon>Glires</taxon>
        <taxon>Rodentia</taxon>
        <taxon>Myomorpha</taxon>
        <taxon>Dipodoidea</taxon>
        <taxon>Dipodidae</taxon>
        <taxon>Dipodinae</taxon>
        <taxon>Jaculus</taxon>
    </lineage>
</organism>
<dbReference type="SUPFAM" id="SSF54427">
    <property type="entry name" value="NTF2-like"/>
    <property type="match status" value="1"/>
</dbReference>
<evidence type="ECO:0000256" key="10">
    <source>
        <dbReference type="ARBA" id="ARBA00047307"/>
    </source>
</evidence>
<dbReference type="FunFam" id="1.10.510.10:FF:000001">
    <property type="entry name" value="Calcium/calmodulin-dependent protein kinase type II subunit delta"/>
    <property type="match status" value="1"/>
</dbReference>